<feature type="domain" description="ABC transporter" evidence="9">
    <location>
        <begin position="12"/>
        <end position="248"/>
    </location>
</feature>
<reference evidence="10 11" key="1">
    <citation type="submission" date="2017-10" db="EMBL/GenBank/DDBJ databases">
        <title>Novel microbial diversity and functional potential in the marine mammal oral microbiome.</title>
        <authorList>
            <person name="Dudek N.K."/>
            <person name="Sun C.L."/>
            <person name="Burstein D."/>
            <person name="Kantor R.S."/>
            <person name="Aliaga Goltsman D.S."/>
            <person name="Bik E.M."/>
            <person name="Thomas B.C."/>
            <person name="Banfield J.F."/>
            <person name="Relman D.A."/>
        </authorList>
    </citation>
    <scope>NUCLEOTIDE SEQUENCE [LARGE SCALE GENOMIC DNA]</scope>
    <source>
        <strain evidence="10">DOLJORAL78_47_16</strain>
    </source>
</reference>
<name>A0A2G6KA55_9BACT</name>
<dbReference type="InterPro" id="IPR005467">
    <property type="entry name" value="His_kinase_dom"/>
</dbReference>
<dbReference type="InterPro" id="IPR035965">
    <property type="entry name" value="PAS-like_dom_sf"/>
</dbReference>
<dbReference type="InterPro" id="IPR036890">
    <property type="entry name" value="HATPase_C_sf"/>
</dbReference>
<dbReference type="PROSITE" id="PS50109">
    <property type="entry name" value="HIS_KIN"/>
    <property type="match status" value="1"/>
</dbReference>
<evidence type="ECO:0000259" key="8">
    <source>
        <dbReference type="PROSITE" id="PS50109"/>
    </source>
</evidence>
<dbReference type="GO" id="GO:0005524">
    <property type="term" value="F:ATP binding"/>
    <property type="evidence" value="ECO:0007669"/>
    <property type="project" value="UniProtKB-KW"/>
</dbReference>
<dbReference type="PANTHER" id="PTHR43790">
    <property type="entry name" value="CARBOHYDRATE TRANSPORT ATP-BINDING PROTEIN MG119-RELATED"/>
    <property type="match status" value="1"/>
</dbReference>
<evidence type="ECO:0000256" key="5">
    <source>
        <dbReference type="ARBA" id="ARBA00022737"/>
    </source>
</evidence>
<feature type="domain" description="Histidine kinase" evidence="8">
    <location>
        <begin position="400"/>
        <end position="613"/>
    </location>
</feature>
<dbReference type="SUPFAM" id="SSF47384">
    <property type="entry name" value="Homodimeric domain of signal transducing histidine kinase"/>
    <property type="match status" value="1"/>
</dbReference>
<dbReference type="Gene3D" id="1.10.287.130">
    <property type="match status" value="1"/>
</dbReference>
<keyword evidence="10" id="KW-0418">Kinase</keyword>
<protein>
    <recommendedName>
        <fullName evidence="2">histidine kinase</fullName>
        <ecNumber evidence="2">2.7.13.3</ecNumber>
    </recommendedName>
</protein>
<evidence type="ECO:0000256" key="4">
    <source>
        <dbReference type="ARBA" id="ARBA00022553"/>
    </source>
</evidence>
<dbReference type="SUPFAM" id="SSF55785">
    <property type="entry name" value="PYP-like sensor domain (PAS domain)"/>
    <property type="match status" value="1"/>
</dbReference>
<proteinExistence type="predicted"/>
<evidence type="ECO:0000256" key="6">
    <source>
        <dbReference type="ARBA" id="ARBA00022741"/>
    </source>
</evidence>
<dbReference type="Pfam" id="PF00005">
    <property type="entry name" value="ABC_tran"/>
    <property type="match status" value="1"/>
</dbReference>
<organism evidence="10 11">
    <name type="scientific">candidate division KSB3 bacterium</name>
    <dbReference type="NCBI Taxonomy" id="2044937"/>
    <lineage>
        <taxon>Bacteria</taxon>
        <taxon>candidate division KSB3</taxon>
    </lineage>
</organism>
<accession>A0A2G6KA55</accession>
<keyword evidence="4" id="KW-0597">Phosphoprotein</keyword>
<dbReference type="Gene3D" id="3.40.50.300">
    <property type="entry name" value="P-loop containing nucleotide triphosphate hydrolases"/>
    <property type="match status" value="1"/>
</dbReference>
<dbReference type="Pfam" id="PF00512">
    <property type="entry name" value="HisKA"/>
    <property type="match status" value="1"/>
</dbReference>
<dbReference type="Gene3D" id="3.30.450.20">
    <property type="entry name" value="PAS domain"/>
    <property type="match status" value="1"/>
</dbReference>
<evidence type="ECO:0000256" key="2">
    <source>
        <dbReference type="ARBA" id="ARBA00012438"/>
    </source>
</evidence>
<dbReference type="CDD" id="cd00082">
    <property type="entry name" value="HisKA"/>
    <property type="match status" value="1"/>
</dbReference>
<evidence type="ECO:0000313" key="11">
    <source>
        <dbReference type="Proteomes" id="UP000230821"/>
    </source>
</evidence>
<dbReference type="SMART" id="SM00387">
    <property type="entry name" value="HATPase_c"/>
    <property type="match status" value="1"/>
</dbReference>
<dbReference type="InterPro" id="IPR004358">
    <property type="entry name" value="Sig_transdc_His_kin-like_C"/>
</dbReference>
<dbReference type="Gene3D" id="3.30.565.10">
    <property type="entry name" value="Histidine kinase-like ATPase, C-terminal domain"/>
    <property type="match status" value="1"/>
</dbReference>
<sequence>MVFHSNSSDEFLRLIDISFNYDQFAALKHVHLTIEHGEVHAIVGEHGAGKSSLGMIMGGMLKPKSGQVIVDGREFSALNLKTALKLGIEMVYQEVCLNEHFTVAENLFLANKTLSRFGWNSAHRLMQATESLLQSYGFDLDPAMPVKNLNLSDRALVDILKHIAPKPKLLILDETLEKLSSSSFKKMLDILKTLQQKGMSILFITHRIDDVYNFADRVSIIKNGEILLTDDVKNIDKMNLIKMTYTQIAEEEEIEDFNAEFSQLLRYNEAILRNLPVNLIVLDNEKRIKMVNEHCKHHFQLHKDSYLNIFVDEIFSSGNNEVLNLLDKALSSQQETTFYQVPIVINTLHTINNIRTLPIYDGNFSIGNIIILEDITEYDQLQKQMMLSEKLASVGLLAAGVAHEINNPLEIVYNSLKYLKYHMYNQELREAVDDIQEEMTSISTIVSNLHAFSDNKQSTNEDVEVNALIHNMLNLIRFNATHKHIAIHFAPCDADIIIRANKNEIKQVLLNLFKNSFEVMPSGGKIFIHTLLVQQDGVSVVQIQFQDTGPGIVDDNPSNIFLPFYSTKKGDQHNLGLGMSVSYGIIKKYHGTISVENQGNSGCQFIITLPQKASSVAKRV</sequence>
<evidence type="ECO:0000313" key="10">
    <source>
        <dbReference type="EMBL" id="PIE31862.1"/>
    </source>
</evidence>
<dbReference type="SUPFAM" id="SSF52540">
    <property type="entry name" value="P-loop containing nucleoside triphosphate hydrolases"/>
    <property type="match status" value="1"/>
</dbReference>
<dbReference type="PROSITE" id="PS50893">
    <property type="entry name" value="ABC_TRANSPORTER_2"/>
    <property type="match status" value="1"/>
</dbReference>
<evidence type="ECO:0000256" key="1">
    <source>
        <dbReference type="ARBA" id="ARBA00000085"/>
    </source>
</evidence>
<dbReference type="InterPro" id="IPR003439">
    <property type="entry name" value="ABC_transporter-like_ATP-bd"/>
</dbReference>
<evidence type="ECO:0000259" key="9">
    <source>
        <dbReference type="PROSITE" id="PS50893"/>
    </source>
</evidence>
<dbReference type="Proteomes" id="UP000230821">
    <property type="component" value="Unassembled WGS sequence"/>
</dbReference>
<dbReference type="EC" id="2.7.13.3" evidence="2"/>
<keyword evidence="10" id="KW-0808">Transferase</keyword>
<keyword evidence="7" id="KW-0067">ATP-binding</keyword>
<dbReference type="PANTHER" id="PTHR43790:SF9">
    <property type="entry name" value="GALACTOFURANOSE TRANSPORTER ATP-BINDING PROTEIN YTFR"/>
    <property type="match status" value="1"/>
</dbReference>
<evidence type="ECO:0000256" key="3">
    <source>
        <dbReference type="ARBA" id="ARBA00022448"/>
    </source>
</evidence>
<dbReference type="InterPro" id="IPR050107">
    <property type="entry name" value="ABC_carbohydrate_import_ATPase"/>
</dbReference>
<dbReference type="InterPro" id="IPR003593">
    <property type="entry name" value="AAA+_ATPase"/>
</dbReference>
<dbReference type="Pfam" id="PF02518">
    <property type="entry name" value="HATPase_c"/>
    <property type="match status" value="1"/>
</dbReference>
<dbReference type="InterPro" id="IPR036097">
    <property type="entry name" value="HisK_dim/P_sf"/>
</dbReference>
<dbReference type="SUPFAM" id="SSF55874">
    <property type="entry name" value="ATPase domain of HSP90 chaperone/DNA topoisomerase II/histidine kinase"/>
    <property type="match status" value="1"/>
</dbReference>
<dbReference type="GO" id="GO:0016887">
    <property type="term" value="F:ATP hydrolysis activity"/>
    <property type="evidence" value="ECO:0007669"/>
    <property type="project" value="InterPro"/>
</dbReference>
<dbReference type="AlphaFoldDB" id="A0A2G6KA55"/>
<evidence type="ECO:0000256" key="7">
    <source>
        <dbReference type="ARBA" id="ARBA00022840"/>
    </source>
</evidence>
<dbReference type="InterPro" id="IPR003594">
    <property type="entry name" value="HATPase_dom"/>
</dbReference>
<dbReference type="InterPro" id="IPR003661">
    <property type="entry name" value="HisK_dim/P_dom"/>
</dbReference>
<keyword evidence="5" id="KW-0677">Repeat</keyword>
<dbReference type="SMART" id="SM00382">
    <property type="entry name" value="AAA"/>
    <property type="match status" value="1"/>
</dbReference>
<dbReference type="PRINTS" id="PR00344">
    <property type="entry name" value="BCTRLSENSOR"/>
</dbReference>
<comment type="catalytic activity">
    <reaction evidence="1">
        <text>ATP + protein L-histidine = ADP + protein N-phospho-L-histidine.</text>
        <dbReference type="EC" id="2.7.13.3"/>
    </reaction>
</comment>
<dbReference type="SMART" id="SM00388">
    <property type="entry name" value="HisKA"/>
    <property type="match status" value="1"/>
</dbReference>
<comment type="caution">
    <text evidence="10">The sequence shown here is derived from an EMBL/GenBank/DDBJ whole genome shotgun (WGS) entry which is preliminary data.</text>
</comment>
<dbReference type="GO" id="GO:0000155">
    <property type="term" value="F:phosphorelay sensor kinase activity"/>
    <property type="evidence" value="ECO:0007669"/>
    <property type="project" value="InterPro"/>
</dbReference>
<dbReference type="EMBL" id="PDSK01000126">
    <property type="protein sequence ID" value="PIE31862.1"/>
    <property type="molecule type" value="Genomic_DNA"/>
</dbReference>
<dbReference type="InterPro" id="IPR027417">
    <property type="entry name" value="P-loop_NTPase"/>
</dbReference>
<keyword evidence="6" id="KW-0547">Nucleotide-binding</keyword>
<gene>
    <name evidence="10" type="ORF">CSA56_17105</name>
</gene>
<keyword evidence="3" id="KW-0813">Transport</keyword>